<dbReference type="EMBL" id="JAHLJV010000027">
    <property type="protein sequence ID" value="KAK1593227.1"/>
    <property type="molecule type" value="Genomic_DNA"/>
</dbReference>
<protein>
    <submittedName>
        <fullName evidence="2">Uncharacterized protein</fullName>
    </submittedName>
</protein>
<keyword evidence="3" id="KW-1185">Reference proteome</keyword>
<proteinExistence type="predicted"/>
<dbReference type="GeneID" id="85441999"/>
<dbReference type="RefSeq" id="XP_060414551.1">
    <property type="nucleotide sequence ID" value="XM_060557759.1"/>
</dbReference>
<dbReference type="AlphaFoldDB" id="A0AAD8PZZ4"/>
<evidence type="ECO:0000313" key="2">
    <source>
        <dbReference type="EMBL" id="KAK1593227.1"/>
    </source>
</evidence>
<evidence type="ECO:0000256" key="1">
    <source>
        <dbReference type="SAM" id="MobiDB-lite"/>
    </source>
</evidence>
<feature type="region of interest" description="Disordered" evidence="1">
    <location>
        <begin position="64"/>
        <end position="85"/>
    </location>
</feature>
<sequence length="131" mass="13731">MTCHLLKEAKSFSTRLQAGGQARSSSTPYLGSLAAQEHRDYPKGAPARGYISYPAVVCFSDPSLKPTAPPPSRGGRAVGPGRSSGLVASRRGWAEGQGGLNYDARGTAHLSAACKGLTNAYRTCIKHRAEA</sequence>
<gene>
    <name evidence="2" type="ORF">LY79DRAFT_553186</name>
</gene>
<comment type="caution">
    <text evidence="2">The sequence shown here is derived from an EMBL/GenBank/DDBJ whole genome shotgun (WGS) entry which is preliminary data.</text>
</comment>
<accession>A0AAD8PZZ4</accession>
<dbReference type="Proteomes" id="UP001230504">
    <property type="component" value="Unassembled WGS sequence"/>
</dbReference>
<evidence type="ECO:0000313" key="3">
    <source>
        <dbReference type="Proteomes" id="UP001230504"/>
    </source>
</evidence>
<name>A0AAD8PZZ4_9PEZI</name>
<reference evidence="2" key="1">
    <citation type="submission" date="2021-06" db="EMBL/GenBank/DDBJ databases">
        <title>Comparative genomics, transcriptomics and evolutionary studies reveal genomic signatures of adaptation to plant cell wall in hemibiotrophic fungi.</title>
        <authorList>
            <consortium name="DOE Joint Genome Institute"/>
            <person name="Baroncelli R."/>
            <person name="Diaz J.F."/>
            <person name="Benocci T."/>
            <person name="Peng M."/>
            <person name="Battaglia E."/>
            <person name="Haridas S."/>
            <person name="Andreopoulos W."/>
            <person name="Labutti K."/>
            <person name="Pangilinan J."/>
            <person name="Floch G.L."/>
            <person name="Makela M.R."/>
            <person name="Henrissat B."/>
            <person name="Grigoriev I.V."/>
            <person name="Crouch J.A."/>
            <person name="De Vries R.P."/>
            <person name="Sukno S.A."/>
            <person name="Thon M.R."/>
        </authorList>
    </citation>
    <scope>NUCLEOTIDE SEQUENCE</scope>
    <source>
        <strain evidence="2">CBS 125086</strain>
    </source>
</reference>
<organism evidence="2 3">
    <name type="scientific">Colletotrichum navitas</name>
    <dbReference type="NCBI Taxonomy" id="681940"/>
    <lineage>
        <taxon>Eukaryota</taxon>
        <taxon>Fungi</taxon>
        <taxon>Dikarya</taxon>
        <taxon>Ascomycota</taxon>
        <taxon>Pezizomycotina</taxon>
        <taxon>Sordariomycetes</taxon>
        <taxon>Hypocreomycetidae</taxon>
        <taxon>Glomerellales</taxon>
        <taxon>Glomerellaceae</taxon>
        <taxon>Colletotrichum</taxon>
        <taxon>Colletotrichum graminicola species complex</taxon>
    </lineage>
</organism>